<dbReference type="EMBL" id="LN887583">
    <property type="protein sequence ID" value="CUR40941.1"/>
    <property type="molecule type" value="Genomic_DNA"/>
</dbReference>
<dbReference type="Pfam" id="PF02866">
    <property type="entry name" value="Ldh_1_C"/>
    <property type="match status" value="1"/>
</dbReference>
<keyword evidence="2 5" id="KW-0560">Oxidoreductase</keyword>
<dbReference type="SUPFAM" id="SSF51735">
    <property type="entry name" value="NAD(P)-binding Rossmann-fold domains"/>
    <property type="match status" value="1"/>
</dbReference>
<protein>
    <submittedName>
        <fullName evidence="5">L-lactate dehydrogenase</fullName>
        <ecNumber evidence="5">1.1.1.27</ecNumber>
    </submittedName>
</protein>
<dbReference type="PANTHER" id="PTHR43128">
    <property type="entry name" value="L-2-HYDROXYCARBOXYLATE DEHYDROGENASE (NAD(P)(+))"/>
    <property type="match status" value="1"/>
</dbReference>
<name>A0A0U5JVK9_LIMRT</name>
<organism evidence="5 6">
    <name type="scientific">Limosilactobacillus reuteri</name>
    <name type="common">Lactobacillus reuteri</name>
    <dbReference type="NCBI Taxonomy" id="1598"/>
    <lineage>
        <taxon>Bacteria</taxon>
        <taxon>Bacillati</taxon>
        <taxon>Bacillota</taxon>
        <taxon>Bacilli</taxon>
        <taxon>Lactobacillales</taxon>
        <taxon>Lactobacillaceae</taxon>
        <taxon>Limosilactobacillus</taxon>
    </lineage>
</organism>
<dbReference type="InterPro" id="IPR015955">
    <property type="entry name" value="Lactate_DH/Glyco_Ohase_4_C"/>
</dbReference>
<accession>A0A0U5JVK9</accession>
<dbReference type="GO" id="GO:0006089">
    <property type="term" value="P:lactate metabolic process"/>
    <property type="evidence" value="ECO:0007669"/>
    <property type="project" value="TreeGrafter"/>
</dbReference>
<evidence type="ECO:0000313" key="5">
    <source>
        <dbReference type="EMBL" id="CUR40941.1"/>
    </source>
</evidence>
<dbReference type="InterPro" id="IPR036291">
    <property type="entry name" value="NAD(P)-bd_dom_sf"/>
</dbReference>
<proteinExistence type="inferred from homology"/>
<dbReference type="PRINTS" id="PR00086">
    <property type="entry name" value="LLDHDRGNASE"/>
</dbReference>
<feature type="domain" description="Lactate/malate dehydrogenase N-terminal" evidence="3">
    <location>
        <begin position="4"/>
        <end position="153"/>
    </location>
</feature>
<dbReference type="InterPro" id="IPR001236">
    <property type="entry name" value="Lactate/malate_DH_N"/>
</dbReference>
<gene>
    <name evidence="5" type="ORF">LRLP16767_LR202_01000</name>
</gene>
<sequence>MGNKVAIIGLGHVGATVTTNIVTAGIASELVLIDEQNQVARANAFDLTDQQAYLATTTKLSFIPYHDDWATLADADVIIFAAGNIKIVLGNPNDRSNNRVGELANSARIVKEVGPRIKQSGFHGVMICISNPCDVIAQLMQQESGLPAHAVFGTGTSLDTARLHRAVATAVNKSITDVAGYVIGEHGETQFAA</sequence>
<feature type="domain" description="Lactate/malate dehydrogenase C-terminal" evidence="4">
    <location>
        <begin position="156"/>
        <end position="192"/>
    </location>
</feature>
<dbReference type="GO" id="GO:0004459">
    <property type="term" value="F:L-lactate dehydrogenase (NAD+) activity"/>
    <property type="evidence" value="ECO:0007669"/>
    <property type="project" value="UniProtKB-EC"/>
</dbReference>
<dbReference type="AlphaFoldDB" id="A0A0U5JVK9"/>
<dbReference type="Gene3D" id="3.40.50.720">
    <property type="entry name" value="NAD(P)-binding Rossmann-like Domain"/>
    <property type="match status" value="1"/>
</dbReference>
<dbReference type="Gene3D" id="3.90.110.10">
    <property type="entry name" value="Lactate dehydrogenase/glycoside hydrolase, family 4, C-terminal"/>
    <property type="match status" value="1"/>
</dbReference>
<evidence type="ECO:0000256" key="1">
    <source>
        <dbReference type="ARBA" id="ARBA00006054"/>
    </source>
</evidence>
<reference evidence="6" key="1">
    <citation type="submission" date="2015-10" db="EMBL/GenBank/DDBJ databases">
        <authorList>
            <person name="Crossman L.C."/>
        </authorList>
    </citation>
    <scope>NUCLEOTIDE SEQUENCE [LARGE SCALE GENOMIC DNA]</scope>
    <source>
        <strain evidence="6">20-2</strain>
    </source>
</reference>
<dbReference type="Pfam" id="PF00056">
    <property type="entry name" value="Ldh_1_N"/>
    <property type="match status" value="1"/>
</dbReference>
<evidence type="ECO:0000259" key="3">
    <source>
        <dbReference type="Pfam" id="PF00056"/>
    </source>
</evidence>
<dbReference type="InterPro" id="IPR001557">
    <property type="entry name" value="L-lactate/malate_DH"/>
</dbReference>
<evidence type="ECO:0000313" key="6">
    <source>
        <dbReference type="Proteomes" id="UP000235484"/>
    </source>
</evidence>
<evidence type="ECO:0000256" key="2">
    <source>
        <dbReference type="RuleBase" id="RU003369"/>
    </source>
</evidence>
<dbReference type="InterPro" id="IPR022383">
    <property type="entry name" value="Lactate/malate_DH_C"/>
</dbReference>
<evidence type="ECO:0000259" key="4">
    <source>
        <dbReference type="Pfam" id="PF02866"/>
    </source>
</evidence>
<dbReference type="SUPFAM" id="SSF56327">
    <property type="entry name" value="LDH C-terminal domain-like"/>
    <property type="match status" value="1"/>
</dbReference>
<dbReference type="Proteomes" id="UP000235484">
    <property type="component" value="Unassembled WGS sequence"/>
</dbReference>
<dbReference type="RefSeq" id="WP_102816299.1">
    <property type="nucleotide sequence ID" value="NZ_LN887583.1"/>
</dbReference>
<dbReference type="EC" id="1.1.1.27" evidence="5"/>
<comment type="similarity">
    <text evidence="1">Belongs to the LDH/MDH superfamily. LDH family.</text>
</comment>
<dbReference type="PANTHER" id="PTHR43128:SF31">
    <property type="entry name" value="L-LACTATE DEHYDROGENASE"/>
    <property type="match status" value="1"/>
</dbReference>